<accession>M1WZM6</accession>
<evidence type="ECO:0000313" key="2">
    <source>
        <dbReference type="Proteomes" id="UP000053051"/>
    </source>
</evidence>
<dbReference type="Proteomes" id="UP000053051">
    <property type="component" value="Unassembled WGS sequence"/>
</dbReference>
<evidence type="ECO:0000313" key="1">
    <source>
        <dbReference type="EMBL" id="CCH67707.1"/>
    </source>
</evidence>
<name>M1WZM6_9NOST</name>
<reference evidence="2" key="2">
    <citation type="submission" date="2016-01" db="EMBL/GenBank/DDBJ databases">
        <title>Diatom-associated endosymboitic cyanobacterium lacks core nitrogen metabolism enzymes.</title>
        <authorList>
            <person name="Hilton J.A."/>
            <person name="Foster R.A."/>
            <person name="Tripp H.J."/>
            <person name="Carter B.J."/>
            <person name="Zehr J.P."/>
            <person name="Villareal T.A."/>
        </authorList>
    </citation>
    <scope>NUCLEOTIDE SEQUENCE [LARGE SCALE GENOMIC DNA]</scope>
    <source>
        <strain evidence="2">HH01</strain>
    </source>
</reference>
<keyword evidence="2" id="KW-1185">Reference proteome</keyword>
<protein>
    <submittedName>
        <fullName evidence="1">Uncharacterized protein</fullName>
    </submittedName>
</protein>
<organism evidence="1 2">
    <name type="scientific">Richelia intracellularis HH01</name>
    <dbReference type="NCBI Taxonomy" id="1165094"/>
    <lineage>
        <taxon>Bacteria</taxon>
        <taxon>Bacillati</taxon>
        <taxon>Cyanobacteriota</taxon>
        <taxon>Cyanophyceae</taxon>
        <taxon>Nostocales</taxon>
        <taxon>Nostocaceae</taxon>
        <taxon>Richelia</taxon>
    </lineage>
</organism>
<comment type="caution">
    <text evidence="1">The sequence shown here is derived from an EMBL/GenBank/DDBJ whole genome shotgun (WGS) entry which is preliminary data.</text>
</comment>
<dbReference type="AlphaFoldDB" id="M1WZM6"/>
<dbReference type="EMBL" id="CAIY01000054">
    <property type="protein sequence ID" value="CCH67707.1"/>
    <property type="molecule type" value="Genomic_DNA"/>
</dbReference>
<reference evidence="1 2" key="1">
    <citation type="submission" date="2012-05" db="EMBL/GenBank/DDBJ databases">
        <authorList>
            <person name="Hilton J."/>
        </authorList>
    </citation>
    <scope>NUCLEOTIDE SEQUENCE [LARGE SCALE GENOMIC DNA]</scope>
    <source>
        <strain evidence="1 2">HH01</strain>
    </source>
</reference>
<sequence>MQARASHSKVGIRIFRVYEVDEKAIHPLYIASRLHPLNITDKRLKMKSLSLQGQ</sequence>
<gene>
    <name evidence="1" type="ORF">RINTHH_15520</name>
</gene>
<dbReference type="RefSeq" id="WP_008234627.1">
    <property type="nucleotide sequence ID" value="NZ_CAIY01000054.1"/>
</dbReference>
<proteinExistence type="predicted"/>